<evidence type="ECO:0000313" key="1">
    <source>
        <dbReference type="EMBL" id="GHO86710.1"/>
    </source>
</evidence>
<comment type="caution">
    <text evidence="1">The sequence shown here is derived from an EMBL/GenBank/DDBJ whole genome shotgun (WGS) entry which is preliminary data.</text>
</comment>
<reference evidence="1 2" key="1">
    <citation type="journal article" date="2021" name="Int. J. Syst. Evol. Microbiol.">
        <title>Reticulibacter mediterranei gen. nov., sp. nov., within the new family Reticulibacteraceae fam. nov., and Ktedonospora formicarum gen. nov., sp. nov., Ktedonobacter robiniae sp. nov., Dictyobacter formicarum sp. nov. and Dictyobacter arantiisoli sp. nov., belonging to the class Ktedonobacteria.</title>
        <authorList>
            <person name="Yabe S."/>
            <person name="Zheng Y."/>
            <person name="Wang C.M."/>
            <person name="Sakai Y."/>
            <person name="Abe K."/>
            <person name="Yokota A."/>
            <person name="Donadio S."/>
            <person name="Cavaletti L."/>
            <person name="Monciardini P."/>
        </authorList>
    </citation>
    <scope>NUCLEOTIDE SEQUENCE [LARGE SCALE GENOMIC DNA]</scope>
    <source>
        <strain evidence="1 2">SOSP1-9</strain>
    </source>
</reference>
<keyword evidence="2" id="KW-1185">Reference proteome</keyword>
<accession>A0ABQ3VKT6</accession>
<dbReference type="Proteomes" id="UP000635565">
    <property type="component" value="Unassembled WGS sequence"/>
</dbReference>
<evidence type="ECO:0000313" key="2">
    <source>
        <dbReference type="Proteomes" id="UP000635565"/>
    </source>
</evidence>
<proteinExistence type="predicted"/>
<protein>
    <submittedName>
        <fullName evidence="1">Uncharacterized protein</fullName>
    </submittedName>
</protein>
<gene>
    <name evidence="1" type="ORF">KSZ_47160</name>
</gene>
<dbReference type="EMBL" id="BNJJ01000013">
    <property type="protein sequence ID" value="GHO86710.1"/>
    <property type="molecule type" value="Genomic_DNA"/>
</dbReference>
<name>A0ABQ3VKT6_9CHLR</name>
<organism evidence="1 2">
    <name type="scientific">Dictyobacter formicarum</name>
    <dbReference type="NCBI Taxonomy" id="2778368"/>
    <lineage>
        <taxon>Bacteria</taxon>
        <taxon>Bacillati</taxon>
        <taxon>Chloroflexota</taxon>
        <taxon>Ktedonobacteria</taxon>
        <taxon>Ktedonobacterales</taxon>
        <taxon>Dictyobacteraceae</taxon>
        <taxon>Dictyobacter</taxon>
    </lineage>
</organism>
<sequence length="172" mass="19739">MADLSDNEKDNLQQTLAQSGFRPLNRTERRNIWLHDYEQQDIALQSWARLVEQQGLEIEIMLQMQGLLVFGTMVSTQAYAQFYIDMHEQMYRQSSPETADFLREYYVALVPPDDQPEIGPEGLPTIYRYAHLRDVTIMSAGHKIKVPYWRGMINQVDAFVIGASAGGISSDH</sequence>
<dbReference type="RefSeq" id="WP_201364325.1">
    <property type="nucleotide sequence ID" value="NZ_BNJJ01000013.1"/>
</dbReference>